<dbReference type="GeneID" id="94193599"/>
<dbReference type="RefSeq" id="XP_067714187.1">
    <property type="nucleotide sequence ID" value="XM_067858086.1"/>
</dbReference>
<gene>
    <name evidence="2" type="ORF">BcabD6B2_15530</name>
</gene>
<keyword evidence="3" id="KW-1185">Reference proteome</keyword>
<dbReference type="Pfam" id="PF11677">
    <property type="entry name" value="DUF3273"/>
    <property type="match status" value="1"/>
</dbReference>
<accession>A0AAV4LQX0</accession>
<keyword evidence="1" id="KW-0812">Transmembrane</keyword>
<proteinExistence type="predicted"/>
<evidence type="ECO:0000256" key="1">
    <source>
        <dbReference type="SAM" id="Phobius"/>
    </source>
</evidence>
<feature type="transmembrane region" description="Helical" evidence="1">
    <location>
        <begin position="545"/>
        <end position="564"/>
    </location>
</feature>
<keyword evidence="1" id="KW-0472">Membrane</keyword>
<feature type="transmembrane region" description="Helical" evidence="1">
    <location>
        <begin position="388"/>
        <end position="414"/>
    </location>
</feature>
<reference evidence="2 3" key="1">
    <citation type="submission" date="2021-06" db="EMBL/GenBank/DDBJ databases">
        <title>Genome sequence of Babesia caballi.</title>
        <authorList>
            <person name="Yamagishi J."/>
            <person name="Kidaka T."/>
            <person name="Ochi A."/>
        </authorList>
    </citation>
    <scope>NUCLEOTIDE SEQUENCE [LARGE SCALE GENOMIC DNA]</scope>
    <source>
        <strain evidence="2">USDA-D6B2</strain>
    </source>
</reference>
<feature type="transmembrane region" description="Helical" evidence="1">
    <location>
        <begin position="347"/>
        <end position="368"/>
    </location>
</feature>
<dbReference type="EMBL" id="BPLF01000001">
    <property type="protein sequence ID" value="GIX62118.1"/>
    <property type="molecule type" value="Genomic_DNA"/>
</dbReference>
<sequence length="623" mass="68008">MSMVLEETYSSSLSPGMSSSSPFPFRLCRMECPAGALAKHAQRISTHHGSHRLNNDEQQKVLVLGLAVAADEVAAAAFGPANSAVALFQLVRRDREQAVAQGRHDAAADQVQHAAHHAPPLLLIGEHELQAAPRHDLRLHHLDGLVHNLQKGVLAAEVEEDAEEQLRAGQQHDAELAPWHAAGRHRQAVEDVAEGQERQQAADTEDSALELGVQVEELWAHVDHAGSAGVLRGSSGPAAGCLSPRSRITGCAKATVARQGIGAPRPRRGACIATSRHCEPCRARIVSRLHTATTLRRVRGPFLSPSSPRFGTVIVFAMYFTYVVRPGEAPESRGPQFEPIWEFLMNFNLRAGFMLQLVAFLVFALGIYNGGKDPLAMLTFFRAIPENLGATPFCLTLLCHGGFIVGTLLIMSFIQMSEDDSSIKQCRGYRAGTKFLLQATSFGAISWCLSLITFLGATYYFEAQWMEDQIGDGSNWLIYFSSRLFDAFALLLYAGGCFFLETYHSEGTSESWGWLCGMAFLAAGVLEVLSLNFINSGLFAILERLYTVALGCALGLSSLWAFIFEPVCHRYDVKLTQSALRNEYYKSRNAMAFYGPAVVDANGEVDIAAATEQVQATLSNQMV</sequence>
<organism evidence="2 3">
    <name type="scientific">Babesia caballi</name>
    <dbReference type="NCBI Taxonomy" id="5871"/>
    <lineage>
        <taxon>Eukaryota</taxon>
        <taxon>Sar</taxon>
        <taxon>Alveolata</taxon>
        <taxon>Apicomplexa</taxon>
        <taxon>Aconoidasida</taxon>
        <taxon>Piroplasmida</taxon>
        <taxon>Babesiidae</taxon>
        <taxon>Babesia</taxon>
    </lineage>
</organism>
<keyword evidence="1" id="KW-1133">Transmembrane helix</keyword>
<protein>
    <submittedName>
        <fullName evidence="2">Glideosome associated protein with multiple membrane spans 1</fullName>
    </submittedName>
</protein>
<dbReference type="Proteomes" id="UP001497744">
    <property type="component" value="Unassembled WGS sequence"/>
</dbReference>
<comment type="caution">
    <text evidence="2">The sequence shown here is derived from an EMBL/GenBank/DDBJ whole genome shotgun (WGS) entry which is preliminary data.</text>
</comment>
<evidence type="ECO:0000313" key="3">
    <source>
        <dbReference type="Proteomes" id="UP001497744"/>
    </source>
</evidence>
<evidence type="ECO:0000313" key="2">
    <source>
        <dbReference type="EMBL" id="GIX62118.1"/>
    </source>
</evidence>
<feature type="transmembrane region" description="Helical" evidence="1">
    <location>
        <begin position="435"/>
        <end position="461"/>
    </location>
</feature>
<feature type="transmembrane region" description="Helical" evidence="1">
    <location>
        <begin position="476"/>
        <end position="500"/>
    </location>
</feature>
<feature type="transmembrane region" description="Helical" evidence="1">
    <location>
        <begin position="512"/>
        <end position="533"/>
    </location>
</feature>
<name>A0AAV4LQX0_BABCB</name>
<dbReference type="AlphaFoldDB" id="A0AAV4LQX0"/>
<dbReference type="InterPro" id="IPR021691">
    <property type="entry name" value="DUF3273"/>
</dbReference>